<gene>
    <name evidence="2" type="ORF">PECUL_23A017718</name>
</gene>
<dbReference type="Gene3D" id="1.20.5.1070">
    <property type="entry name" value="Head and neck region of the ectodomain of NDV fusion glycoprotein"/>
    <property type="match status" value="1"/>
</dbReference>
<evidence type="ECO:0008006" key="4">
    <source>
        <dbReference type="Google" id="ProtNLM"/>
    </source>
</evidence>
<dbReference type="InterPro" id="IPR042566">
    <property type="entry name" value="L1_C"/>
</dbReference>
<evidence type="ECO:0000313" key="2">
    <source>
        <dbReference type="EMBL" id="CAH2252488.1"/>
    </source>
</evidence>
<feature type="region of interest" description="Disordered" evidence="1">
    <location>
        <begin position="1"/>
        <end position="30"/>
    </location>
</feature>
<protein>
    <recommendedName>
        <fullName evidence="4">Transposase element L1Md-A101/L1Md-A102/L1Md-A2</fullName>
    </recommendedName>
</protein>
<reference evidence="2" key="1">
    <citation type="submission" date="2022-03" db="EMBL/GenBank/DDBJ databases">
        <authorList>
            <person name="Alioto T."/>
            <person name="Alioto T."/>
            <person name="Gomez Garrido J."/>
        </authorList>
    </citation>
    <scope>NUCLEOTIDE SEQUENCE</scope>
</reference>
<feature type="region of interest" description="Disordered" evidence="1">
    <location>
        <begin position="272"/>
        <end position="296"/>
    </location>
</feature>
<proteinExistence type="predicted"/>
<evidence type="ECO:0000313" key="3">
    <source>
        <dbReference type="Proteomes" id="UP001295444"/>
    </source>
</evidence>
<feature type="non-terminal residue" evidence="2">
    <location>
        <position position="1"/>
    </location>
</feature>
<dbReference type="AlphaFoldDB" id="A0AAD1RGD5"/>
<name>A0AAD1RGD5_PELCU</name>
<dbReference type="PANTHER" id="PTHR11505">
    <property type="entry name" value="L1 TRANSPOSABLE ELEMENT-RELATED"/>
    <property type="match status" value="1"/>
</dbReference>
<dbReference type="InterPro" id="IPR004244">
    <property type="entry name" value="Transposase_22"/>
</dbReference>
<dbReference type="Gene3D" id="3.30.70.1820">
    <property type="entry name" value="L1 transposable element, RRM domain"/>
    <property type="match status" value="1"/>
</dbReference>
<sequence length="296" mass="33547">QKSSIGSEAERAQIQDGADDQDAGTLHTDKTSHWASGELTKAHLTEALDAMSDKLVKTWQTSIEQLRKEVLDIGNRTAHIENKLSEYATAHNDIADHVAALEQKVTQIEARMADVEDRSRRNNLRLRGVSETALPGDLQAYVRGLMRAYIPEITADMMLVDRVHRVPKPRNLPDTTPRAHYFHIKEAVLRTSRNRATPHEDYPSVKIMADLSAATLKHRKEFQETTQELRNKGIRYRWGYPTKLLITKNNGLKIIHTPEEGLKQLKEWGLLTGSPKKAGPAERLTPEWRQISNKST</sequence>
<evidence type="ECO:0000256" key="1">
    <source>
        <dbReference type="SAM" id="MobiDB-lite"/>
    </source>
</evidence>
<accession>A0AAD1RGD5</accession>
<dbReference type="Gene3D" id="3.30.250.20">
    <property type="entry name" value="L1 transposable element, C-terminal domain"/>
    <property type="match status" value="1"/>
</dbReference>
<dbReference type="EMBL" id="OW240913">
    <property type="protein sequence ID" value="CAH2252488.1"/>
    <property type="molecule type" value="Genomic_DNA"/>
</dbReference>
<organism evidence="2 3">
    <name type="scientific">Pelobates cultripes</name>
    <name type="common">Western spadefoot toad</name>
    <dbReference type="NCBI Taxonomy" id="61616"/>
    <lineage>
        <taxon>Eukaryota</taxon>
        <taxon>Metazoa</taxon>
        <taxon>Chordata</taxon>
        <taxon>Craniata</taxon>
        <taxon>Vertebrata</taxon>
        <taxon>Euteleostomi</taxon>
        <taxon>Amphibia</taxon>
        <taxon>Batrachia</taxon>
        <taxon>Anura</taxon>
        <taxon>Pelobatoidea</taxon>
        <taxon>Pelobatidae</taxon>
        <taxon>Pelobates</taxon>
    </lineage>
</organism>
<keyword evidence="3" id="KW-1185">Reference proteome</keyword>
<dbReference type="Proteomes" id="UP001295444">
    <property type="component" value="Chromosome 02"/>
</dbReference>